<dbReference type="GO" id="GO:0016020">
    <property type="term" value="C:membrane"/>
    <property type="evidence" value="ECO:0007669"/>
    <property type="project" value="TreeGrafter"/>
</dbReference>
<sequence>MWQKATVFSGIYLIKVLYVNGHCVDIHSQIVSQGLHYVPGPNSCTLCICDKGGPKWCKSVLCSQPQNCKSFQRGNSCCEFKCLDDILTANDTYKDTYDLALRLIASAVFVILTLSLLFFVIHRFRRHKLQVRQNRQLGEDRRSLNSIGYITGSLGYLPGSIGYLGTGSNDLEFQYEESNSHYSLWKPHGNYFPRGEAPPPYEEAIRSAQIDSNVIDSQTVVTSTPNEVSVQPHQLRPSQNQSNSVQCRHQHLTNRSTNNNNNNNNNSNNHNNNNSNNNNHNNSNQEYANVTIETVSTQHVEPLVKLEKNLTSNLTSKSQIETRSNRSSTSQDRNIKYCASTEKSKSYENIVNRKNEKPMISSSSERRNVKHKSQTPTEYERLHTDKNNFKFHKYENIILRNSVPKESQSYTRKIDKSHIENNVETCYENLNPGYENTRHKMLPHFSEYQSKPLSRIKENKNKDNIHFSIENSLRRELDKTCFGEKSENNLRSLAMLKEYTDMPLHRTLPKNLKELTVSVSSNSEYIPGDIFRRLESDSYTHRTLPKQLSNHDAVLSVNLVKSQINLSESFNKDCTSLKPHDFESASSSRVGLLENKSEEKLKIRDDERSFISYQCLSSSQDEDDYRSECENCKSSEMINVEDEEGDVFNETMTLQRRPETSEEVPYYRTSLTLPTQIRKPRAVTPNPSRNGWFMAVQETSSSEESE</sequence>
<dbReference type="OrthoDB" id="6288751at2759"/>
<dbReference type="EMBL" id="VTPC01089669">
    <property type="protein sequence ID" value="KAF2885774.1"/>
    <property type="molecule type" value="Genomic_DNA"/>
</dbReference>
<feature type="compositionally biased region" description="Polar residues" evidence="1">
    <location>
        <begin position="221"/>
        <end position="257"/>
    </location>
</feature>
<feature type="region of interest" description="Disordered" evidence="1">
    <location>
        <begin position="314"/>
        <end position="333"/>
    </location>
</feature>
<keyword evidence="2" id="KW-0812">Transmembrane</keyword>
<dbReference type="PANTHER" id="PTHR15256">
    <property type="entry name" value="INTEGRAL MEMBRANE PROTEIN DGCR2/IDD"/>
    <property type="match status" value="1"/>
</dbReference>
<evidence type="ECO:0000313" key="5">
    <source>
        <dbReference type="Proteomes" id="UP000801492"/>
    </source>
</evidence>
<feature type="compositionally biased region" description="Low complexity" evidence="1">
    <location>
        <begin position="258"/>
        <end position="284"/>
    </location>
</feature>
<feature type="region of interest" description="Disordered" evidence="1">
    <location>
        <begin position="356"/>
        <end position="378"/>
    </location>
</feature>
<evidence type="ECO:0000256" key="3">
    <source>
        <dbReference type="SAM" id="SignalP"/>
    </source>
</evidence>
<keyword evidence="5" id="KW-1185">Reference proteome</keyword>
<feature type="transmembrane region" description="Helical" evidence="2">
    <location>
        <begin position="143"/>
        <end position="164"/>
    </location>
</feature>
<evidence type="ECO:0000256" key="1">
    <source>
        <dbReference type="SAM" id="MobiDB-lite"/>
    </source>
</evidence>
<feature type="region of interest" description="Disordered" evidence="1">
    <location>
        <begin position="680"/>
        <end position="706"/>
    </location>
</feature>
<feature type="chain" id="PRO_5035428443" description="Integral membrane protein DGCR2/IDD" evidence="3">
    <location>
        <begin position="22"/>
        <end position="706"/>
    </location>
</feature>
<proteinExistence type="predicted"/>
<organism evidence="4 5">
    <name type="scientific">Ignelater luminosus</name>
    <name type="common">Cucubano</name>
    <name type="synonym">Pyrophorus luminosus</name>
    <dbReference type="NCBI Taxonomy" id="2038154"/>
    <lineage>
        <taxon>Eukaryota</taxon>
        <taxon>Metazoa</taxon>
        <taxon>Ecdysozoa</taxon>
        <taxon>Arthropoda</taxon>
        <taxon>Hexapoda</taxon>
        <taxon>Insecta</taxon>
        <taxon>Pterygota</taxon>
        <taxon>Neoptera</taxon>
        <taxon>Endopterygota</taxon>
        <taxon>Coleoptera</taxon>
        <taxon>Polyphaga</taxon>
        <taxon>Elateriformia</taxon>
        <taxon>Elateroidea</taxon>
        <taxon>Elateridae</taxon>
        <taxon>Agrypninae</taxon>
        <taxon>Pyrophorini</taxon>
        <taxon>Ignelater</taxon>
    </lineage>
</organism>
<dbReference type="Proteomes" id="UP000801492">
    <property type="component" value="Unassembled WGS sequence"/>
</dbReference>
<dbReference type="AlphaFoldDB" id="A0A8K0CEC1"/>
<evidence type="ECO:0008006" key="6">
    <source>
        <dbReference type="Google" id="ProtNLM"/>
    </source>
</evidence>
<name>A0A8K0CEC1_IGNLU</name>
<evidence type="ECO:0000256" key="2">
    <source>
        <dbReference type="SAM" id="Phobius"/>
    </source>
</evidence>
<accession>A0A8K0CEC1</accession>
<feature type="signal peptide" evidence="3">
    <location>
        <begin position="1"/>
        <end position="21"/>
    </location>
</feature>
<feature type="transmembrane region" description="Helical" evidence="2">
    <location>
        <begin position="99"/>
        <end position="122"/>
    </location>
</feature>
<keyword evidence="2" id="KW-1133">Transmembrane helix</keyword>
<keyword evidence="2" id="KW-0472">Membrane</keyword>
<protein>
    <recommendedName>
        <fullName evidence="6">Integral membrane protein DGCR2/IDD</fullName>
    </recommendedName>
</protein>
<dbReference type="PANTHER" id="PTHR15256:SF6">
    <property type="entry name" value="INTEGRAL MEMBRANE PROTEIN DGCR2_IDD"/>
    <property type="match status" value="1"/>
</dbReference>
<dbReference type="InterPro" id="IPR042378">
    <property type="entry name" value="IDD"/>
</dbReference>
<feature type="compositionally biased region" description="Polar residues" evidence="1">
    <location>
        <begin position="314"/>
        <end position="332"/>
    </location>
</feature>
<reference evidence="4" key="1">
    <citation type="submission" date="2019-08" db="EMBL/GenBank/DDBJ databases">
        <title>The genome of the North American firefly Photinus pyralis.</title>
        <authorList>
            <consortium name="Photinus pyralis genome working group"/>
            <person name="Fallon T.R."/>
            <person name="Sander Lower S.E."/>
            <person name="Weng J.-K."/>
        </authorList>
    </citation>
    <scope>NUCLEOTIDE SEQUENCE</scope>
    <source>
        <strain evidence="4">TRF0915ILg1</strain>
        <tissue evidence="4">Whole body</tissue>
    </source>
</reference>
<keyword evidence="3" id="KW-0732">Signal</keyword>
<evidence type="ECO:0000313" key="4">
    <source>
        <dbReference type="EMBL" id="KAF2885774.1"/>
    </source>
</evidence>
<comment type="caution">
    <text evidence="4">The sequence shown here is derived from an EMBL/GenBank/DDBJ whole genome shotgun (WGS) entry which is preliminary data.</text>
</comment>
<feature type="region of interest" description="Disordered" evidence="1">
    <location>
        <begin position="221"/>
        <end position="284"/>
    </location>
</feature>
<gene>
    <name evidence="4" type="ORF">ILUMI_20409</name>
</gene>